<dbReference type="EMBL" id="CP013140">
    <property type="protein sequence ID" value="ALN56064.1"/>
    <property type="molecule type" value="Genomic_DNA"/>
</dbReference>
<dbReference type="PROSITE" id="PS51257">
    <property type="entry name" value="PROKAR_LIPOPROTEIN"/>
    <property type="match status" value="1"/>
</dbReference>
<keyword evidence="1" id="KW-0449">Lipoprotein</keyword>
<dbReference type="RefSeq" id="WP_057946234.1">
    <property type="nucleotide sequence ID" value="NZ_CP067396.1"/>
</dbReference>
<evidence type="ECO:0000313" key="2">
    <source>
        <dbReference type="Proteomes" id="UP000061569"/>
    </source>
</evidence>
<organism evidence="1 2">
    <name type="scientific">Lysobacter enzymogenes</name>
    <dbReference type="NCBI Taxonomy" id="69"/>
    <lineage>
        <taxon>Bacteria</taxon>
        <taxon>Pseudomonadati</taxon>
        <taxon>Pseudomonadota</taxon>
        <taxon>Gammaproteobacteria</taxon>
        <taxon>Lysobacterales</taxon>
        <taxon>Lysobacteraceae</taxon>
        <taxon>Lysobacter</taxon>
    </lineage>
</organism>
<dbReference type="OrthoDB" id="8703697at2"/>
<protein>
    <submittedName>
        <fullName evidence="1">Lipoprotein</fullName>
    </submittedName>
</protein>
<dbReference type="KEGG" id="lez:GLE_0706"/>
<dbReference type="Proteomes" id="UP000061569">
    <property type="component" value="Chromosome"/>
</dbReference>
<dbReference type="AlphaFoldDB" id="A0A0S2DC26"/>
<accession>A0A0S2DC26</accession>
<dbReference type="PATRIC" id="fig|69.6.peg.694"/>
<dbReference type="STRING" id="69.GLE_0706"/>
<gene>
    <name evidence="1" type="ORF">GLE_0706</name>
</gene>
<sequence length="295" mass="31859">MLALRHIGRAGGLVLAALLCGCVNLGPVREFAGSSARLTGYQGVTERYVTSADRQLADLPPDKRYDPLRAKLQNLRTVSARDKDTLLKLHATTTGYMAALALLAGEDAYSVAGELGKVSDAIAASEDLHIDAGHVQAYSNIAQRVVDWALAVQQAKDVKRMVERNGEDMDKLLEAMELATQAYGIVLRDEAASYDARSELREAAWTAELKGDSELTPARRDAVVTLLRRTARIDKAAQADALKAQQAAADGLAQVRAAHSALVRNVDRLDDKQLQATLRKAAADLKSIRQSFATL</sequence>
<evidence type="ECO:0000313" key="1">
    <source>
        <dbReference type="EMBL" id="ALN56064.1"/>
    </source>
</evidence>
<name>A0A0S2DC26_LYSEN</name>
<proteinExistence type="predicted"/>
<reference evidence="1 2" key="1">
    <citation type="submission" date="2015-11" db="EMBL/GenBank/DDBJ databases">
        <title>Genome sequences of Lysobacter enzymogenes strain C3 and Lysobacter antibioticus ATCC 29479.</title>
        <authorList>
            <person name="Kobayashi D.Y."/>
        </authorList>
    </citation>
    <scope>NUCLEOTIDE SEQUENCE [LARGE SCALE GENOMIC DNA]</scope>
    <source>
        <strain evidence="1 2">C3</strain>
    </source>
</reference>